<evidence type="ECO:0000256" key="11">
    <source>
        <dbReference type="SAM" id="SignalP"/>
    </source>
</evidence>
<dbReference type="InterPro" id="IPR003245">
    <property type="entry name" value="Phytocyanin_dom"/>
</dbReference>
<comment type="caution">
    <text evidence="13">The sequence shown here is derived from an EMBL/GenBank/DDBJ whole genome shotgun (WGS) entry which is preliminary data.</text>
</comment>
<keyword evidence="3 11" id="KW-0732">Signal</keyword>
<evidence type="ECO:0000256" key="9">
    <source>
        <dbReference type="ARBA" id="ARBA00037868"/>
    </source>
</evidence>
<dbReference type="PROSITE" id="PS51485">
    <property type="entry name" value="PHYTOCYANIN"/>
    <property type="match status" value="1"/>
</dbReference>
<sequence>MVYKSTTAKSLLLLFILLFSVSLFNYVRAFDFEVGGDDGWAVPPAKDPDMYNDWASKNRFQVDDTIHFKYKKDSVMVVREEDYKKCRSTHPIFFSNNGATLVKLNRSGLFYFISGVAGHCERGQKMIIKVMGHSDGPGASPGGNQTGTPPPPGAPDSGVAGPDMARVLAMASVQLVLVLVGSIFS</sequence>
<feature type="region of interest" description="Disordered" evidence="10">
    <location>
        <begin position="131"/>
        <end position="160"/>
    </location>
</feature>
<dbReference type="EMBL" id="LSRQ01001710">
    <property type="protein sequence ID" value="OAY76801.1"/>
    <property type="molecule type" value="Genomic_DNA"/>
</dbReference>
<dbReference type="STRING" id="4615.A0A199VIU0"/>
<dbReference type="AlphaFoldDB" id="A0A199VIU0"/>
<dbReference type="GO" id="GO:0009055">
    <property type="term" value="F:electron transfer activity"/>
    <property type="evidence" value="ECO:0007669"/>
    <property type="project" value="InterPro"/>
</dbReference>
<feature type="signal peptide" evidence="11">
    <location>
        <begin position="1"/>
        <end position="29"/>
    </location>
</feature>
<dbReference type="GO" id="GO:0005886">
    <property type="term" value="C:plasma membrane"/>
    <property type="evidence" value="ECO:0007669"/>
    <property type="project" value="TreeGrafter"/>
</dbReference>
<protein>
    <submittedName>
        <fullName evidence="13">Early nodulin-like protein 2</fullName>
    </submittedName>
</protein>
<dbReference type="GO" id="GO:0012505">
    <property type="term" value="C:endomembrane system"/>
    <property type="evidence" value="ECO:0007669"/>
    <property type="project" value="UniProtKB-SubCell"/>
</dbReference>
<gene>
    <name evidence="13" type="ORF">ACMD2_08195</name>
</gene>
<dbReference type="Proteomes" id="UP000092600">
    <property type="component" value="Unassembled WGS sequence"/>
</dbReference>
<dbReference type="GO" id="GO:0098552">
    <property type="term" value="C:side of membrane"/>
    <property type="evidence" value="ECO:0007669"/>
    <property type="project" value="UniProtKB-KW"/>
</dbReference>
<evidence type="ECO:0000313" key="13">
    <source>
        <dbReference type="EMBL" id="OAY76801.1"/>
    </source>
</evidence>
<dbReference type="Gene3D" id="2.60.40.420">
    <property type="entry name" value="Cupredoxins - blue copper proteins"/>
    <property type="match status" value="1"/>
</dbReference>
<keyword evidence="7" id="KW-0449">Lipoprotein</keyword>
<keyword evidence="5" id="KW-1015">Disulfide bond</keyword>
<dbReference type="FunFam" id="2.60.40.420:FF:000010">
    <property type="entry name" value="Early nodulin-like protein 1"/>
    <property type="match status" value="1"/>
</dbReference>
<evidence type="ECO:0000256" key="10">
    <source>
        <dbReference type="SAM" id="MobiDB-lite"/>
    </source>
</evidence>
<keyword evidence="4" id="KW-0472">Membrane</keyword>
<dbReference type="PANTHER" id="PTHR33021:SF289">
    <property type="entry name" value="EARLY NODULIN-LIKE PROTEIN 5-RELATED"/>
    <property type="match status" value="1"/>
</dbReference>
<feature type="domain" description="Phytocyanin" evidence="12">
    <location>
        <begin position="30"/>
        <end position="132"/>
    </location>
</feature>
<dbReference type="InterPro" id="IPR008972">
    <property type="entry name" value="Cupredoxin"/>
</dbReference>
<feature type="chain" id="PRO_5008508351" evidence="11">
    <location>
        <begin position="30"/>
        <end position="185"/>
    </location>
</feature>
<accession>A0A199VIU0</accession>
<organism evidence="13 14">
    <name type="scientific">Ananas comosus</name>
    <name type="common">Pineapple</name>
    <name type="synonym">Ananas ananas</name>
    <dbReference type="NCBI Taxonomy" id="4615"/>
    <lineage>
        <taxon>Eukaryota</taxon>
        <taxon>Viridiplantae</taxon>
        <taxon>Streptophyta</taxon>
        <taxon>Embryophyta</taxon>
        <taxon>Tracheophyta</taxon>
        <taxon>Spermatophyta</taxon>
        <taxon>Magnoliopsida</taxon>
        <taxon>Liliopsida</taxon>
        <taxon>Poales</taxon>
        <taxon>Bromeliaceae</taxon>
        <taxon>Bromelioideae</taxon>
        <taxon>Ananas</taxon>
    </lineage>
</organism>
<evidence type="ECO:0000256" key="4">
    <source>
        <dbReference type="ARBA" id="ARBA00023136"/>
    </source>
</evidence>
<reference evidence="13 14" key="1">
    <citation type="journal article" date="2016" name="DNA Res.">
        <title>The draft genome of MD-2 pineapple using hybrid error correction of long reads.</title>
        <authorList>
            <person name="Redwan R.M."/>
            <person name="Saidin A."/>
            <person name="Kumar S.V."/>
        </authorList>
    </citation>
    <scope>NUCLEOTIDE SEQUENCE [LARGE SCALE GENOMIC DNA]</scope>
    <source>
        <strain evidence="14">cv. MD2</strain>
        <tissue evidence="13">Leaf</tissue>
    </source>
</reference>
<proteinExistence type="inferred from homology"/>
<evidence type="ECO:0000313" key="14">
    <source>
        <dbReference type="Proteomes" id="UP000092600"/>
    </source>
</evidence>
<evidence type="ECO:0000256" key="8">
    <source>
        <dbReference type="ARBA" id="ARBA00035011"/>
    </source>
</evidence>
<dbReference type="PANTHER" id="PTHR33021">
    <property type="entry name" value="BLUE COPPER PROTEIN"/>
    <property type="match status" value="1"/>
</dbReference>
<keyword evidence="2" id="KW-0336">GPI-anchor</keyword>
<comment type="subcellular location">
    <subcellularLocation>
        <location evidence="9">Endomembrane system</location>
        <topology evidence="9">Lipid-anchor</topology>
    </subcellularLocation>
    <subcellularLocation>
        <location evidence="1">Membrane</location>
        <topology evidence="1">Lipid-anchor</topology>
        <topology evidence="1">GPI-anchor</topology>
    </subcellularLocation>
</comment>
<evidence type="ECO:0000259" key="12">
    <source>
        <dbReference type="PROSITE" id="PS51485"/>
    </source>
</evidence>
<evidence type="ECO:0000256" key="7">
    <source>
        <dbReference type="ARBA" id="ARBA00023288"/>
    </source>
</evidence>
<keyword evidence="6" id="KW-0325">Glycoprotein</keyword>
<dbReference type="InterPro" id="IPR041846">
    <property type="entry name" value="ENL_dom"/>
</dbReference>
<name>A0A199VIU0_ANACO</name>
<dbReference type="SUPFAM" id="SSF49503">
    <property type="entry name" value="Cupredoxins"/>
    <property type="match status" value="1"/>
</dbReference>
<evidence type="ECO:0000256" key="6">
    <source>
        <dbReference type="ARBA" id="ARBA00023180"/>
    </source>
</evidence>
<evidence type="ECO:0000256" key="5">
    <source>
        <dbReference type="ARBA" id="ARBA00023157"/>
    </source>
</evidence>
<dbReference type="CDD" id="cd11019">
    <property type="entry name" value="OsENODL1_like"/>
    <property type="match status" value="1"/>
</dbReference>
<evidence type="ECO:0000256" key="1">
    <source>
        <dbReference type="ARBA" id="ARBA00004589"/>
    </source>
</evidence>
<dbReference type="InterPro" id="IPR039391">
    <property type="entry name" value="Phytocyanin-like"/>
</dbReference>
<comment type="similarity">
    <text evidence="8">Belongs to the early nodulin-like (ENODL) family.</text>
</comment>
<evidence type="ECO:0000256" key="2">
    <source>
        <dbReference type="ARBA" id="ARBA00022622"/>
    </source>
</evidence>
<evidence type="ECO:0000256" key="3">
    <source>
        <dbReference type="ARBA" id="ARBA00022729"/>
    </source>
</evidence>
<dbReference type="Pfam" id="PF02298">
    <property type="entry name" value="Cu_bind_like"/>
    <property type="match status" value="1"/>
</dbReference>